<comment type="catalytic activity">
    <reaction evidence="1">
        <text>ATP + protein L-histidine = ADP + protein N-phospho-L-histidine.</text>
        <dbReference type="EC" id="2.7.13.3"/>
    </reaction>
</comment>
<feature type="domain" description="Histidine kinase/HSP90-like ATPase" evidence="7">
    <location>
        <begin position="252"/>
        <end position="359"/>
    </location>
</feature>
<dbReference type="GeneID" id="95533661"/>
<dbReference type="RefSeq" id="WP_055605547.1">
    <property type="nucleotide sequence ID" value="NZ_CP023697.1"/>
</dbReference>
<feature type="compositionally biased region" description="Low complexity" evidence="6">
    <location>
        <begin position="366"/>
        <end position="406"/>
    </location>
</feature>
<dbReference type="PANTHER" id="PTHR45436:SF5">
    <property type="entry name" value="SENSOR HISTIDINE KINASE TRCS"/>
    <property type="match status" value="1"/>
</dbReference>
<name>A0ABX6ASU3_9ACTN</name>
<evidence type="ECO:0000256" key="1">
    <source>
        <dbReference type="ARBA" id="ARBA00000085"/>
    </source>
</evidence>
<evidence type="ECO:0000256" key="6">
    <source>
        <dbReference type="SAM" id="MobiDB-lite"/>
    </source>
</evidence>
<evidence type="ECO:0000256" key="3">
    <source>
        <dbReference type="ARBA" id="ARBA00022553"/>
    </source>
</evidence>
<dbReference type="PANTHER" id="PTHR45436">
    <property type="entry name" value="SENSOR HISTIDINE KINASE YKOH"/>
    <property type="match status" value="1"/>
</dbReference>
<dbReference type="Pfam" id="PF02518">
    <property type="entry name" value="HATPase_c"/>
    <property type="match status" value="1"/>
</dbReference>
<keyword evidence="9" id="KW-1185">Reference proteome</keyword>
<dbReference type="Gene3D" id="3.30.565.10">
    <property type="entry name" value="Histidine kinase-like ATPase, C-terminal domain"/>
    <property type="match status" value="1"/>
</dbReference>
<gene>
    <name evidence="8" type="ORF">CP972_03570</name>
</gene>
<evidence type="ECO:0000259" key="7">
    <source>
        <dbReference type="Pfam" id="PF02518"/>
    </source>
</evidence>
<evidence type="ECO:0000256" key="4">
    <source>
        <dbReference type="ARBA" id="ARBA00022679"/>
    </source>
</evidence>
<evidence type="ECO:0000256" key="5">
    <source>
        <dbReference type="ARBA" id="ARBA00022777"/>
    </source>
</evidence>
<reference evidence="8 9" key="1">
    <citation type="submission" date="2017-09" db="EMBL/GenBank/DDBJ databases">
        <authorList>
            <person name="Lee N."/>
            <person name="Cho B.-K."/>
        </authorList>
    </citation>
    <scope>NUCLEOTIDE SEQUENCE [LARGE SCALE GENOMIC DNA]</scope>
    <source>
        <strain evidence="8 9">ATCC 13879</strain>
    </source>
</reference>
<accession>A0ABX6ASU3</accession>
<dbReference type="Proteomes" id="UP000326041">
    <property type="component" value="Chromosome"/>
</dbReference>
<dbReference type="GO" id="GO:0016301">
    <property type="term" value="F:kinase activity"/>
    <property type="evidence" value="ECO:0007669"/>
    <property type="project" value="UniProtKB-KW"/>
</dbReference>
<dbReference type="InterPro" id="IPR003594">
    <property type="entry name" value="HATPase_dom"/>
</dbReference>
<dbReference type="InterPro" id="IPR036890">
    <property type="entry name" value="HATPase_C_sf"/>
</dbReference>
<keyword evidence="3" id="KW-0597">Phosphoprotein</keyword>
<sequence>MNATATTMVILFTAAAIVAGAVAWGAHRRWQKTRQQARLLAREQQATERALHMLVHETLPQIHQTGGRISVPAAAPELAGTAVGEQLTNVVKGTVGVVQAVVRDMQYAAHQEIEQAKTRSAEELRHAHTTAQEEIAQVRATAVRSTEAAVRSVSSALVGMAAKTSRKVSEGVRAHEDDAAFETLTGIDHTVQQMLLVAQGWTILASGKLTRHWPTTTLTDVVRAAMGSVEDYQRVQPQELTVAVRTRVVGPVVHTLALLLDNALRFSPPKSRVHVSFEQGHHGVTVFVDDSGLQMTPEQLDAARDILTGQRTADITQFGARPQTGFRVAAALAHAYGFRVDVQAPNSLLGTRALLTLPQDLLTTVPRAPQPAQDAPPTALAPVPDGRLPALAPVPAAPQSALAPAPSTAGEPVHESPAARTTASGLTVRSRRTTPAAPPAPRPANAEPGRASVIADWARGTQRARVEQDAPHPTADNDQGHDA</sequence>
<protein>
    <recommendedName>
        <fullName evidence="2">histidine kinase</fullName>
        <ecNumber evidence="2">2.7.13.3</ecNumber>
    </recommendedName>
</protein>
<dbReference type="EMBL" id="CP023697">
    <property type="protein sequence ID" value="QEV04900.1"/>
    <property type="molecule type" value="Genomic_DNA"/>
</dbReference>
<proteinExistence type="predicted"/>
<dbReference type="SUPFAM" id="SSF55874">
    <property type="entry name" value="ATPase domain of HSP90 chaperone/DNA topoisomerase II/histidine kinase"/>
    <property type="match status" value="1"/>
</dbReference>
<evidence type="ECO:0000313" key="9">
    <source>
        <dbReference type="Proteomes" id="UP000326041"/>
    </source>
</evidence>
<keyword evidence="4" id="KW-0808">Transferase</keyword>
<evidence type="ECO:0000256" key="2">
    <source>
        <dbReference type="ARBA" id="ARBA00012438"/>
    </source>
</evidence>
<organism evidence="8 9">
    <name type="scientific">Streptomyces prasinus</name>
    <dbReference type="NCBI Taxonomy" id="67345"/>
    <lineage>
        <taxon>Bacteria</taxon>
        <taxon>Bacillati</taxon>
        <taxon>Actinomycetota</taxon>
        <taxon>Actinomycetes</taxon>
        <taxon>Kitasatosporales</taxon>
        <taxon>Streptomycetaceae</taxon>
        <taxon>Streptomyces</taxon>
    </lineage>
</organism>
<keyword evidence="5 8" id="KW-0418">Kinase</keyword>
<dbReference type="EC" id="2.7.13.3" evidence="2"/>
<dbReference type="InterPro" id="IPR050428">
    <property type="entry name" value="TCS_sensor_his_kinase"/>
</dbReference>
<evidence type="ECO:0000313" key="8">
    <source>
        <dbReference type="EMBL" id="QEV04900.1"/>
    </source>
</evidence>
<feature type="region of interest" description="Disordered" evidence="6">
    <location>
        <begin position="366"/>
        <end position="483"/>
    </location>
</feature>